<keyword evidence="2 5" id="KW-0812">Transmembrane</keyword>
<dbReference type="InterPro" id="IPR007271">
    <property type="entry name" value="Nuc_sug_transpt"/>
</dbReference>
<dbReference type="PANTHER" id="PTHR10231">
    <property type="entry name" value="NUCLEOTIDE-SUGAR TRANSMEMBRANE TRANSPORTER"/>
    <property type="match status" value="1"/>
</dbReference>
<evidence type="ECO:0000313" key="7">
    <source>
        <dbReference type="Proteomes" id="UP001141253"/>
    </source>
</evidence>
<evidence type="ECO:0000256" key="1">
    <source>
        <dbReference type="ARBA" id="ARBA00004141"/>
    </source>
</evidence>
<dbReference type="Proteomes" id="UP001141253">
    <property type="component" value="Chromosome 5"/>
</dbReference>
<keyword evidence="3 5" id="KW-1133">Transmembrane helix</keyword>
<gene>
    <name evidence="6" type="ORF">OIU77_018863</name>
</gene>
<proteinExistence type="predicted"/>
<evidence type="ECO:0000313" key="6">
    <source>
        <dbReference type="EMBL" id="KAJ6397931.1"/>
    </source>
</evidence>
<accession>A0ABQ9CI34</accession>
<organism evidence="6 7">
    <name type="scientific">Salix suchowensis</name>
    <dbReference type="NCBI Taxonomy" id="1278906"/>
    <lineage>
        <taxon>Eukaryota</taxon>
        <taxon>Viridiplantae</taxon>
        <taxon>Streptophyta</taxon>
        <taxon>Embryophyta</taxon>
        <taxon>Tracheophyta</taxon>
        <taxon>Spermatophyta</taxon>
        <taxon>Magnoliopsida</taxon>
        <taxon>eudicotyledons</taxon>
        <taxon>Gunneridae</taxon>
        <taxon>Pentapetalae</taxon>
        <taxon>rosids</taxon>
        <taxon>fabids</taxon>
        <taxon>Malpighiales</taxon>
        <taxon>Salicaceae</taxon>
        <taxon>Saliceae</taxon>
        <taxon>Salix</taxon>
    </lineage>
</organism>
<reference evidence="6" key="2">
    <citation type="journal article" date="2023" name="Int. J. Mol. Sci.">
        <title>De Novo Assembly and Annotation of 11 Diverse Shrub Willow (Salix) Genomes Reveals Novel Gene Organization in Sex-Linked Regions.</title>
        <authorList>
            <person name="Hyden B."/>
            <person name="Feng K."/>
            <person name="Yates T.B."/>
            <person name="Jawdy S."/>
            <person name="Cereghino C."/>
            <person name="Smart L.B."/>
            <person name="Muchero W."/>
        </authorList>
    </citation>
    <scope>NUCLEOTIDE SEQUENCE</scope>
    <source>
        <tissue evidence="6">Shoot tip</tissue>
    </source>
</reference>
<dbReference type="EMBL" id="JAPFFI010000003">
    <property type="protein sequence ID" value="KAJ6397931.1"/>
    <property type="molecule type" value="Genomic_DNA"/>
</dbReference>
<evidence type="ECO:0000256" key="5">
    <source>
        <dbReference type="SAM" id="Phobius"/>
    </source>
</evidence>
<keyword evidence="4 5" id="KW-0472">Membrane</keyword>
<evidence type="ECO:0000256" key="2">
    <source>
        <dbReference type="ARBA" id="ARBA00022692"/>
    </source>
</evidence>
<sequence length="147" mass="16194">MIPVLANALGGILVGLVTSYAGGVRKGFVIVSALLVTALLQFLFEGKAPSIYCLVALPLVMSSISIYQKYPYQAVFIRDQLNSILIPIKRKRTALENEYFLVARVNLVCSSLTLVVEVQIQFKKLGRAMSKLAPFARVYLTNQSLLL</sequence>
<evidence type="ECO:0000256" key="3">
    <source>
        <dbReference type="ARBA" id="ARBA00022989"/>
    </source>
</evidence>
<comment type="caution">
    <text evidence="6">The sequence shown here is derived from an EMBL/GenBank/DDBJ whole genome shotgun (WGS) entry which is preliminary data.</text>
</comment>
<reference evidence="6" key="1">
    <citation type="submission" date="2022-10" db="EMBL/GenBank/DDBJ databases">
        <authorList>
            <person name="Hyden B.L."/>
            <person name="Feng K."/>
            <person name="Yates T."/>
            <person name="Jawdy S."/>
            <person name="Smart L.B."/>
            <person name="Muchero W."/>
        </authorList>
    </citation>
    <scope>NUCLEOTIDE SEQUENCE</scope>
    <source>
        <tissue evidence="6">Shoot tip</tissue>
    </source>
</reference>
<feature type="transmembrane region" description="Helical" evidence="5">
    <location>
        <begin position="99"/>
        <end position="120"/>
    </location>
</feature>
<protein>
    <submittedName>
        <fullName evidence="6">Uncharacterized protein</fullName>
    </submittedName>
</protein>
<feature type="transmembrane region" description="Helical" evidence="5">
    <location>
        <begin position="51"/>
        <end position="70"/>
    </location>
</feature>
<name>A0ABQ9CI34_9ROSI</name>
<feature type="transmembrane region" description="Helical" evidence="5">
    <location>
        <begin position="27"/>
        <end position="44"/>
    </location>
</feature>
<keyword evidence="7" id="KW-1185">Reference proteome</keyword>
<comment type="subcellular location">
    <subcellularLocation>
        <location evidence="1">Membrane</location>
        <topology evidence="1">Multi-pass membrane protein</topology>
    </subcellularLocation>
</comment>
<evidence type="ECO:0000256" key="4">
    <source>
        <dbReference type="ARBA" id="ARBA00023136"/>
    </source>
</evidence>